<keyword evidence="3" id="KW-1185">Reference proteome</keyword>
<evidence type="ECO:0000313" key="2">
    <source>
        <dbReference type="EMBL" id="KZP13321.1"/>
    </source>
</evidence>
<accession>A0A166C5S6</accession>
<evidence type="ECO:0000256" key="1">
    <source>
        <dbReference type="SAM" id="MobiDB-lite"/>
    </source>
</evidence>
<dbReference type="InterPro" id="IPR017956">
    <property type="entry name" value="AT_hook_DNA-bd_motif"/>
</dbReference>
<dbReference type="AlphaFoldDB" id="A0A166C5S6"/>
<feature type="compositionally biased region" description="Basic and acidic residues" evidence="1">
    <location>
        <begin position="117"/>
        <end position="168"/>
    </location>
</feature>
<feature type="compositionally biased region" description="Basic residues" evidence="1">
    <location>
        <begin position="101"/>
        <end position="116"/>
    </location>
</feature>
<sequence length="219" mass="23039">MRDTSPGPDSDLEYWQGDPPISGSVWDELLALEHGAPPPPAPIETSEQGGSHVASTPAHDGHSGLNTVVPASSVDVGASSSSAAVTTGTYTPIDITDPTRKRGKPKGPPKPRGRPKKTVDPDAPVKEKQPVGRPAKVVDPDAPVKEKRPVGRPTKAVDPDAPVKEKQPIGRPAKAVDPNAPVKEKQPVGRPAAARLPCKNIMMYPSDLHIKHHDVASAE</sequence>
<organism evidence="2 3">
    <name type="scientific">Athelia psychrophila</name>
    <dbReference type="NCBI Taxonomy" id="1759441"/>
    <lineage>
        <taxon>Eukaryota</taxon>
        <taxon>Fungi</taxon>
        <taxon>Dikarya</taxon>
        <taxon>Basidiomycota</taxon>
        <taxon>Agaricomycotina</taxon>
        <taxon>Agaricomycetes</taxon>
        <taxon>Agaricomycetidae</taxon>
        <taxon>Atheliales</taxon>
        <taxon>Atheliaceae</taxon>
        <taxon>Athelia</taxon>
    </lineage>
</organism>
<dbReference type="PRINTS" id="PR00929">
    <property type="entry name" value="ATHOOK"/>
</dbReference>
<proteinExistence type="predicted"/>
<dbReference type="GO" id="GO:0003677">
    <property type="term" value="F:DNA binding"/>
    <property type="evidence" value="ECO:0007669"/>
    <property type="project" value="InterPro"/>
</dbReference>
<dbReference type="OrthoDB" id="3690045at2759"/>
<gene>
    <name evidence="2" type="ORF">FIBSPDRAFT_960608</name>
</gene>
<feature type="compositionally biased region" description="Low complexity" evidence="1">
    <location>
        <begin position="68"/>
        <end position="85"/>
    </location>
</feature>
<reference evidence="2 3" key="1">
    <citation type="journal article" date="2016" name="Mol. Biol. Evol.">
        <title>Comparative Genomics of Early-Diverging Mushroom-Forming Fungi Provides Insights into the Origins of Lignocellulose Decay Capabilities.</title>
        <authorList>
            <person name="Nagy L.G."/>
            <person name="Riley R."/>
            <person name="Tritt A."/>
            <person name="Adam C."/>
            <person name="Daum C."/>
            <person name="Floudas D."/>
            <person name="Sun H."/>
            <person name="Yadav J.S."/>
            <person name="Pangilinan J."/>
            <person name="Larsson K.H."/>
            <person name="Matsuura K."/>
            <person name="Barry K."/>
            <person name="Labutti K."/>
            <person name="Kuo R."/>
            <person name="Ohm R.A."/>
            <person name="Bhattacharya S.S."/>
            <person name="Shirouzu T."/>
            <person name="Yoshinaga Y."/>
            <person name="Martin F.M."/>
            <person name="Grigoriev I.V."/>
            <person name="Hibbett D.S."/>
        </authorList>
    </citation>
    <scope>NUCLEOTIDE SEQUENCE [LARGE SCALE GENOMIC DNA]</scope>
    <source>
        <strain evidence="2 3">CBS 109695</strain>
    </source>
</reference>
<dbReference type="EMBL" id="KV417634">
    <property type="protein sequence ID" value="KZP13321.1"/>
    <property type="molecule type" value="Genomic_DNA"/>
</dbReference>
<name>A0A166C5S6_9AGAM</name>
<feature type="region of interest" description="Disordered" evidence="1">
    <location>
        <begin position="1"/>
        <end position="193"/>
    </location>
</feature>
<dbReference type="SMART" id="SM00384">
    <property type="entry name" value="AT_hook"/>
    <property type="match status" value="4"/>
</dbReference>
<dbReference type="Proteomes" id="UP000076532">
    <property type="component" value="Unassembled WGS sequence"/>
</dbReference>
<protein>
    <submittedName>
        <fullName evidence="2">Uncharacterized protein</fullName>
    </submittedName>
</protein>
<evidence type="ECO:0000313" key="3">
    <source>
        <dbReference type="Proteomes" id="UP000076532"/>
    </source>
</evidence>